<evidence type="ECO:0000313" key="21">
    <source>
        <dbReference type="EMBL" id="THG99695.1"/>
    </source>
</evidence>
<organism evidence="21 22">
    <name type="scientific">Hermanssonia centrifuga</name>
    <dbReference type="NCBI Taxonomy" id="98765"/>
    <lineage>
        <taxon>Eukaryota</taxon>
        <taxon>Fungi</taxon>
        <taxon>Dikarya</taxon>
        <taxon>Basidiomycota</taxon>
        <taxon>Agaricomycotina</taxon>
        <taxon>Agaricomycetes</taxon>
        <taxon>Polyporales</taxon>
        <taxon>Meruliaceae</taxon>
        <taxon>Hermanssonia</taxon>
    </lineage>
</organism>
<keyword evidence="9 19" id="KW-1133">Transmembrane helix</keyword>
<comment type="similarity">
    <text evidence="2">Belongs to the MCU (TC 1.A.77) family.</text>
</comment>
<evidence type="ECO:0000256" key="11">
    <source>
        <dbReference type="ARBA" id="ARBA00023128"/>
    </source>
</evidence>
<reference evidence="21 22" key="1">
    <citation type="submission" date="2019-02" db="EMBL/GenBank/DDBJ databases">
        <title>Genome sequencing of the rare red list fungi Phlebia centrifuga.</title>
        <authorList>
            <person name="Buettner E."/>
            <person name="Kellner H."/>
        </authorList>
    </citation>
    <scope>NUCLEOTIDE SEQUENCE [LARGE SCALE GENOMIC DNA]</scope>
    <source>
        <strain evidence="21 22">DSM 108282</strain>
    </source>
</reference>
<evidence type="ECO:0000259" key="20">
    <source>
        <dbReference type="Pfam" id="PF04678"/>
    </source>
</evidence>
<proteinExistence type="inferred from homology"/>
<comment type="caution">
    <text evidence="21">The sequence shown here is derived from an EMBL/GenBank/DDBJ whole genome shotgun (WGS) entry which is preliminary data.</text>
</comment>
<evidence type="ECO:0000256" key="2">
    <source>
        <dbReference type="ARBA" id="ARBA00005653"/>
    </source>
</evidence>
<dbReference type="GO" id="GO:0036444">
    <property type="term" value="P:calcium import into the mitochondrion"/>
    <property type="evidence" value="ECO:0007669"/>
    <property type="project" value="UniProtKB-ARBA"/>
</dbReference>
<keyword evidence="4" id="KW-0109">Calcium transport</keyword>
<evidence type="ECO:0000256" key="6">
    <source>
        <dbReference type="ARBA" id="ARBA00022692"/>
    </source>
</evidence>
<dbReference type="AlphaFoldDB" id="A0A4S4KMF6"/>
<name>A0A4S4KMF6_9APHY</name>
<keyword evidence="3" id="KW-0813">Transport</keyword>
<dbReference type="InterPro" id="IPR039055">
    <property type="entry name" value="MCU_fam"/>
</dbReference>
<evidence type="ECO:0000256" key="15">
    <source>
        <dbReference type="ARBA" id="ARBA00044966"/>
    </source>
</evidence>
<comment type="subunit">
    <text evidence="15">Homotetramer, assembles in a dimer or dimers configuration with two interfaces.</text>
</comment>
<dbReference type="PANTHER" id="PTHR13462:SF10">
    <property type="entry name" value="CALCIUM UNIPORTER PROTEIN, MITOCHONDRIAL"/>
    <property type="match status" value="1"/>
</dbReference>
<keyword evidence="12 19" id="KW-0472">Membrane</keyword>
<evidence type="ECO:0000256" key="10">
    <source>
        <dbReference type="ARBA" id="ARBA00023065"/>
    </source>
</evidence>
<protein>
    <recommendedName>
        <fullName evidence="16">Calcium uniporter protein, mitochondrial</fullName>
    </recommendedName>
</protein>
<dbReference type="Pfam" id="PF04678">
    <property type="entry name" value="MCU"/>
    <property type="match status" value="1"/>
</dbReference>
<keyword evidence="5" id="KW-0107">Calcium channel</keyword>
<comment type="subcellular location">
    <subcellularLocation>
        <location evidence="1">Mitochondrion inner membrane</location>
        <topology evidence="1">Multi-pass membrane protein</topology>
    </subcellularLocation>
</comment>
<dbReference type="GO" id="GO:1990246">
    <property type="term" value="C:uniplex complex"/>
    <property type="evidence" value="ECO:0007669"/>
    <property type="project" value="TreeGrafter"/>
</dbReference>
<evidence type="ECO:0000256" key="17">
    <source>
        <dbReference type="ARBA" id="ARBA00045938"/>
    </source>
</evidence>
<comment type="catalytic activity">
    <reaction evidence="14">
        <text>Ca(2+)(in) = Ca(2+)(out)</text>
        <dbReference type="Rhea" id="RHEA:29671"/>
        <dbReference type="ChEBI" id="CHEBI:29108"/>
    </reaction>
</comment>
<accession>A0A4S4KMF6</accession>
<keyword evidence="11" id="KW-0496">Mitochondrion</keyword>
<dbReference type="GO" id="GO:0005262">
    <property type="term" value="F:calcium channel activity"/>
    <property type="evidence" value="ECO:0007669"/>
    <property type="project" value="UniProtKB-KW"/>
</dbReference>
<feature type="compositionally biased region" description="Basic and acidic residues" evidence="18">
    <location>
        <begin position="107"/>
        <end position="119"/>
    </location>
</feature>
<evidence type="ECO:0000256" key="1">
    <source>
        <dbReference type="ARBA" id="ARBA00004448"/>
    </source>
</evidence>
<feature type="transmembrane region" description="Helical" evidence="19">
    <location>
        <begin position="32"/>
        <end position="50"/>
    </location>
</feature>
<evidence type="ECO:0000256" key="4">
    <source>
        <dbReference type="ARBA" id="ARBA00022568"/>
    </source>
</evidence>
<gene>
    <name evidence="21" type="ORF">EW026_g2694</name>
</gene>
<keyword evidence="7" id="KW-0999">Mitochondrion inner membrane</keyword>
<evidence type="ECO:0000256" key="7">
    <source>
        <dbReference type="ARBA" id="ARBA00022792"/>
    </source>
</evidence>
<dbReference type="GO" id="GO:0015292">
    <property type="term" value="F:uniporter activity"/>
    <property type="evidence" value="ECO:0007669"/>
    <property type="project" value="TreeGrafter"/>
</dbReference>
<dbReference type="InterPro" id="IPR006769">
    <property type="entry name" value="MCU_C"/>
</dbReference>
<evidence type="ECO:0000313" key="22">
    <source>
        <dbReference type="Proteomes" id="UP000309038"/>
    </source>
</evidence>
<dbReference type="EMBL" id="SGPJ01000071">
    <property type="protein sequence ID" value="THG99695.1"/>
    <property type="molecule type" value="Genomic_DNA"/>
</dbReference>
<keyword evidence="10" id="KW-0406">Ion transport</keyword>
<keyword evidence="22" id="KW-1185">Reference proteome</keyword>
<dbReference type="Proteomes" id="UP000309038">
    <property type="component" value="Unassembled WGS sequence"/>
</dbReference>
<evidence type="ECO:0000256" key="19">
    <source>
        <dbReference type="SAM" id="Phobius"/>
    </source>
</evidence>
<evidence type="ECO:0000256" key="8">
    <source>
        <dbReference type="ARBA" id="ARBA00022837"/>
    </source>
</evidence>
<evidence type="ECO:0000256" key="18">
    <source>
        <dbReference type="SAM" id="MobiDB-lite"/>
    </source>
</evidence>
<evidence type="ECO:0000256" key="3">
    <source>
        <dbReference type="ARBA" id="ARBA00022448"/>
    </source>
</evidence>
<feature type="domain" description="Calcium uniporter protein C-terminal" evidence="20">
    <location>
        <begin position="2"/>
        <end position="86"/>
    </location>
</feature>
<evidence type="ECO:0000256" key="16">
    <source>
        <dbReference type="ARBA" id="ARBA00044981"/>
    </source>
</evidence>
<evidence type="ECO:0000256" key="14">
    <source>
        <dbReference type="ARBA" id="ARBA00036634"/>
    </source>
</evidence>
<evidence type="ECO:0000256" key="5">
    <source>
        <dbReference type="ARBA" id="ARBA00022673"/>
    </source>
</evidence>
<sequence length="152" mass="17583">MAVGGLGMLVVYWGTVARLTFWDLGWDVMEPVTYLSGLSMVILGYLWFLYQGREVSYTSVLDRSVSTRRYALYESRGFDIDRWIELVSEAKTLRKEISKIAEDYDERRWTDQDDERDAKQAQADEEVKEVRETTKQAESSSNEADEKDKGKG</sequence>
<keyword evidence="6 19" id="KW-0812">Transmembrane</keyword>
<keyword evidence="8" id="KW-0106">Calcium</keyword>
<comment type="function">
    <text evidence="17">Highly selective calcium channel localized to the inner mitochondrial membrane, which mediates calcium uptake into the mitochondrial matrix. Mitochondrial calcium homeostasis plays key roles in cellular physiology and regulates ATP production, cytoplasmic calcium signals and activation of cell death pathways. Sufficient to operate as a pore-forming channel without the need of calcium-sensor or auxiliary subunit.</text>
</comment>
<dbReference type="PANTHER" id="PTHR13462">
    <property type="entry name" value="CALCIUM UNIPORTER PROTEIN, MITOCHONDRIAL"/>
    <property type="match status" value="1"/>
</dbReference>
<evidence type="ECO:0000256" key="13">
    <source>
        <dbReference type="ARBA" id="ARBA00023303"/>
    </source>
</evidence>
<evidence type="ECO:0000256" key="12">
    <source>
        <dbReference type="ARBA" id="ARBA00023136"/>
    </source>
</evidence>
<evidence type="ECO:0000256" key="9">
    <source>
        <dbReference type="ARBA" id="ARBA00022989"/>
    </source>
</evidence>
<keyword evidence="13" id="KW-0407">Ion channel</keyword>
<dbReference type="GO" id="GO:0051560">
    <property type="term" value="P:mitochondrial calcium ion homeostasis"/>
    <property type="evidence" value="ECO:0007669"/>
    <property type="project" value="InterPro"/>
</dbReference>
<feature type="region of interest" description="Disordered" evidence="18">
    <location>
        <begin position="107"/>
        <end position="152"/>
    </location>
</feature>